<dbReference type="EMBL" id="CP011070">
    <property type="protein sequence ID" value="AJW71800.1"/>
    <property type="molecule type" value="Genomic_DNA"/>
</dbReference>
<dbReference type="InterPro" id="IPR042099">
    <property type="entry name" value="ANL_N_sf"/>
</dbReference>
<dbReference type="GO" id="GO:0006631">
    <property type="term" value="P:fatty acid metabolic process"/>
    <property type="evidence" value="ECO:0007669"/>
    <property type="project" value="TreeGrafter"/>
</dbReference>
<sequence>MNIINHIKNNADKHPAKIAVIDEQRQITFNELYQKIQNFSTIFSSKNQKIISLVSENSISFLISYLGLINSGKTVHLIPPKISQDNLLNQINSSESGAIICPKIIKNEWKENDSTNIPIFEFGENISIKGNDDNELKKNELAYLIYTSGTTSEPKGVAISHSMIEFTTKNIINVLGYTNQDIDLLPLPLHHSFGLGCVHSSLNVGSTLILLKNASNLEQLLESIKKFNATTLAVIPATLTKLLMFDKYILEDYFTDLRLIITNSTSIPKDTVQNFKKIMKKGNLATYYGLTEASRSTFMIFDNDNNREESVGKAAPDVEIKIDTNDQDGINIGEILIKGKNVIQNYWKNSEADKKIVNGWLRTGDLGFLDEEKYLFLKGRHDEIINIGGEKVSPLEIEGVVKKLSGVEDIAAFGIEHKIFGQTIKVNIVKTKNSDLDKSQVLSYCIKNLEKYKIPSKIEFVEKIPKTDYGKVKRFMLK</sequence>
<evidence type="ECO:0000313" key="3">
    <source>
        <dbReference type="EMBL" id="AJW71800.1"/>
    </source>
</evidence>
<dbReference type="InterPro" id="IPR020845">
    <property type="entry name" value="AMP-binding_CS"/>
</dbReference>
<dbReference type="Gene3D" id="3.40.50.12780">
    <property type="entry name" value="N-terminal domain of ligase-like"/>
    <property type="match status" value="1"/>
</dbReference>
<dbReference type="GeneID" id="24821294"/>
<gene>
    <name evidence="3" type="ORF">NADRNF5_2127</name>
</gene>
<dbReference type="KEGG" id="nin:NADRNF5_2127"/>
<dbReference type="PROSITE" id="PS00455">
    <property type="entry name" value="AMP_BINDING"/>
    <property type="match status" value="1"/>
</dbReference>
<feature type="domain" description="AMP-binding enzyme C-terminal" evidence="2">
    <location>
        <begin position="396"/>
        <end position="471"/>
    </location>
</feature>
<dbReference type="GO" id="GO:0031956">
    <property type="term" value="F:medium-chain fatty acid-CoA ligase activity"/>
    <property type="evidence" value="ECO:0007669"/>
    <property type="project" value="TreeGrafter"/>
</dbReference>
<evidence type="ECO:0000313" key="4">
    <source>
        <dbReference type="Proteomes" id="UP000032408"/>
    </source>
</evidence>
<dbReference type="STRING" id="1580092.NADRNF5_2127"/>
<dbReference type="CDD" id="cd04433">
    <property type="entry name" value="AFD_class_I"/>
    <property type="match status" value="1"/>
</dbReference>
<dbReference type="SUPFAM" id="SSF56801">
    <property type="entry name" value="Acetyl-CoA synthetase-like"/>
    <property type="match status" value="1"/>
</dbReference>
<dbReference type="InterPro" id="IPR045851">
    <property type="entry name" value="AMP-bd_C_sf"/>
</dbReference>
<dbReference type="Gene3D" id="3.30.300.30">
    <property type="match status" value="1"/>
</dbReference>
<name>A0A0D5C627_9ARCH</name>
<proteinExistence type="predicted"/>
<keyword evidence="4" id="KW-1185">Reference proteome</keyword>
<dbReference type="PANTHER" id="PTHR43201:SF32">
    <property type="entry name" value="2-SUCCINYLBENZOATE--COA LIGASE, CHLOROPLASTIC_PEROXISOMAL"/>
    <property type="match status" value="1"/>
</dbReference>
<accession>A0A0D5C627</accession>
<dbReference type="Pfam" id="PF00501">
    <property type="entry name" value="AMP-binding"/>
    <property type="match status" value="1"/>
</dbReference>
<reference evidence="4" key="1">
    <citation type="submission" date="2015-03" db="EMBL/GenBank/DDBJ databases">
        <title>Characterization of two novel Thaumarchaeota isolated from the Northern Adriatic Sea.</title>
        <authorList>
            <person name="Bayer B."/>
            <person name="Vojvoda J."/>
            <person name="Offre P."/>
            <person name="Srivastava A."/>
            <person name="Elisabeth N."/>
            <person name="Garcia J.A.L."/>
            <person name="Schleper C."/>
            <person name="Herndl G.J."/>
        </authorList>
    </citation>
    <scope>NUCLEOTIDE SEQUENCE [LARGE SCALE GENOMIC DNA]</scope>
    <source>
        <strain evidence="4">NF5</strain>
    </source>
</reference>
<dbReference type="InterPro" id="IPR000873">
    <property type="entry name" value="AMP-dep_synth/lig_dom"/>
</dbReference>
<dbReference type="Pfam" id="PF13193">
    <property type="entry name" value="AMP-binding_C"/>
    <property type="match status" value="1"/>
</dbReference>
<dbReference type="PANTHER" id="PTHR43201">
    <property type="entry name" value="ACYL-COA SYNTHETASE"/>
    <property type="match status" value="1"/>
</dbReference>
<dbReference type="Proteomes" id="UP000032408">
    <property type="component" value="Chromosome"/>
</dbReference>
<dbReference type="RefSeq" id="WP_048118363.1">
    <property type="nucleotide sequence ID" value="NZ_CP011070.1"/>
</dbReference>
<feature type="domain" description="AMP-dependent synthetase/ligase" evidence="1">
    <location>
        <begin position="8"/>
        <end position="347"/>
    </location>
</feature>
<evidence type="ECO:0000259" key="2">
    <source>
        <dbReference type="Pfam" id="PF13193"/>
    </source>
</evidence>
<organism evidence="3 4">
    <name type="scientific">Nitrosopumilus adriaticus</name>
    <dbReference type="NCBI Taxonomy" id="1580092"/>
    <lineage>
        <taxon>Archaea</taxon>
        <taxon>Nitrososphaerota</taxon>
        <taxon>Nitrososphaeria</taxon>
        <taxon>Nitrosopumilales</taxon>
        <taxon>Nitrosopumilaceae</taxon>
        <taxon>Nitrosopumilus</taxon>
    </lineage>
</organism>
<dbReference type="InterPro" id="IPR025110">
    <property type="entry name" value="AMP-bd_C"/>
</dbReference>
<dbReference type="OrthoDB" id="35688at2157"/>
<dbReference type="AlphaFoldDB" id="A0A0D5C627"/>
<reference evidence="3 4" key="2">
    <citation type="journal article" date="2016" name="ISME J.">
        <title>Physiological and genomic characterization of two novel marine thaumarchaeal strains indicates niche differentiation.</title>
        <authorList>
            <person name="Bayer B."/>
            <person name="Vojvoda J."/>
            <person name="Offre P."/>
            <person name="Alves R.J."/>
            <person name="Elisabeth N.H."/>
            <person name="Garcia J.A."/>
            <person name="Volland J.M."/>
            <person name="Srivastava A."/>
            <person name="Schleper C."/>
            <person name="Herndl G.J."/>
        </authorList>
    </citation>
    <scope>NUCLEOTIDE SEQUENCE [LARGE SCALE GENOMIC DNA]</scope>
    <source>
        <strain evidence="3 4">NF5</strain>
    </source>
</reference>
<evidence type="ECO:0000259" key="1">
    <source>
        <dbReference type="Pfam" id="PF00501"/>
    </source>
</evidence>
<dbReference type="HOGENOM" id="CLU_000022_59_0_2"/>
<protein>
    <submittedName>
        <fullName evidence="3">4-hydroxybutyryl-CoA dehydratase</fullName>
    </submittedName>
</protein>